<reference evidence="1" key="1">
    <citation type="submission" date="2020-05" db="EMBL/GenBank/DDBJ databases">
        <title>Large-scale comparative analyses of tick genomes elucidate their genetic diversity and vector capacities.</title>
        <authorList>
            <person name="Jia N."/>
            <person name="Wang J."/>
            <person name="Shi W."/>
            <person name="Du L."/>
            <person name="Sun Y."/>
            <person name="Zhan W."/>
            <person name="Jiang J."/>
            <person name="Wang Q."/>
            <person name="Zhang B."/>
            <person name="Ji P."/>
            <person name="Sakyi L.B."/>
            <person name="Cui X."/>
            <person name="Yuan T."/>
            <person name="Jiang B."/>
            <person name="Yang W."/>
            <person name="Lam T.T.-Y."/>
            <person name="Chang Q."/>
            <person name="Ding S."/>
            <person name="Wang X."/>
            <person name="Zhu J."/>
            <person name="Ruan X."/>
            <person name="Zhao L."/>
            <person name="Wei J."/>
            <person name="Que T."/>
            <person name="Du C."/>
            <person name="Cheng J."/>
            <person name="Dai P."/>
            <person name="Han X."/>
            <person name="Huang E."/>
            <person name="Gao Y."/>
            <person name="Liu J."/>
            <person name="Shao H."/>
            <person name="Ye R."/>
            <person name="Li L."/>
            <person name="Wei W."/>
            <person name="Wang X."/>
            <person name="Wang C."/>
            <person name="Yang T."/>
            <person name="Huo Q."/>
            <person name="Li W."/>
            <person name="Guo W."/>
            <person name="Chen H."/>
            <person name="Zhou L."/>
            <person name="Ni X."/>
            <person name="Tian J."/>
            <person name="Zhou Y."/>
            <person name="Sheng Y."/>
            <person name="Liu T."/>
            <person name="Pan Y."/>
            <person name="Xia L."/>
            <person name="Li J."/>
            <person name="Zhao F."/>
            <person name="Cao W."/>
        </authorList>
    </citation>
    <scope>NUCLEOTIDE SEQUENCE</scope>
    <source>
        <strain evidence="1">Dsil-2018</strain>
    </source>
</reference>
<organism evidence="1 2">
    <name type="scientific">Dermacentor silvarum</name>
    <name type="common">Tick</name>
    <dbReference type="NCBI Taxonomy" id="543639"/>
    <lineage>
        <taxon>Eukaryota</taxon>
        <taxon>Metazoa</taxon>
        <taxon>Ecdysozoa</taxon>
        <taxon>Arthropoda</taxon>
        <taxon>Chelicerata</taxon>
        <taxon>Arachnida</taxon>
        <taxon>Acari</taxon>
        <taxon>Parasitiformes</taxon>
        <taxon>Ixodida</taxon>
        <taxon>Ixodoidea</taxon>
        <taxon>Ixodidae</taxon>
        <taxon>Rhipicephalinae</taxon>
        <taxon>Dermacentor</taxon>
    </lineage>
</organism>
<dbReference type="Proteomes" id="UP000821865">
    <property type="component" value="Chromosome 5"/>
</dbReference>
<comment type="caution">
    <text evidence="1">The sequence shown here is derived from an EMBL/GenBank/DDBJ whole genome shotgun (WGS) entry which is preliminary data.</text>
</comment>
<sequence>MKNFIDRSTLSTVKNNVPIKVSKIAINQLERLLSNNGKLVFECTALVDAQVTKATIGLGSIIEDICASNAECKPRGAKCSKGHCLCKQSPPMSLKAELRKGAYVEHDIRRQKTLTLTGDFLNRHRRYRDSRRNQRGQLSSQSGTSSQGETKQQPPFVCDICKTSFLRRNARTSLPREDPRQDWV</sequence>
<accession>A0ACB8CRE1</accession>
<evidence type="ECO:0000313" key="1">
    <source>
        <dbReference type="EMBL" id="KAH7949633.1"/>
    </source>
</evidence>
<protein>
    <submittedName>
        <fullName evidence="1">Uncharacterized protein</fullName>
    </submittedName>
</protein>
<dbReference type="EMBL" id="CM023474">
    <property type="protein sequence ID" value="KAH7949633.1"/>
    <property type="molecule type" value="Genomic_DNA"/>
</dbReference>
<proteinExistence type="predicted"/>
<keyword evidence="2" id="KW-1185">Reference proteome</keyword>
<name>A0ACB8CRE1_DERSI</name>
<gene>
    <name evidence="1" type="ORF">HPB49_013066</name>
</gene>
<evidence type="ECO:0000313" key="2">
    <source>
        <dbReference type="Proteomes" id="UP000821865"/>
    </source>
</evidence>